<accession>A0ABW8JV64</accession>
<proteinExistence type="predicted"/>
<sequence length="147" mass="16205">MTSTWILVADAARARLFEATGRSEPWQEVACFANPDGRAPGRHATTERAPRVNESMGSARHAIEPHTTLRDKSTDQFAHMLGDALQRGHDDHRYQHLVLVAPPRFLGALHGALDKQVAGCVSGEIQHDFTALRGDEIRSRLPPQLLA</sequence>
<comment type="caution">
    <text evidence="2">The sequence shown here is derived from an EMBL/GenBank/DDBJ whole genome shotgun (WGS) entry which is preliminary data.</text>
</comment>
<evidence type="ECO:0000313" key="3">
    <source>
        <dbReference type="Proteomes" id="UP001620460"/>
    </source>
</evidence>
<name>A0ABW8JV64_9GAMM</name>
<evidence type="ECO:0000256" key="1">
    <source>
        <dbReference type="SAM" id="MobiDB-lite"/>
    </source>
</evidence>
<organism evidence="2 3">
    <name type="scientific">Dyella ginsengisoli</name>
    <dbReference type="NCBI Taxonomy" id="363848"/>
    <lineage>
        <taxon>Bacteria</taxon>
        <taxon>Pseudomonadati</taxon>
        <taxon>Pseudomonadota</taxon>
        <taxon>Gammaproteobacteria</taxon>
        <taxon>Lysobacterales</taxon>
        <taxon>Rhodanobacteraceae</taxon>
        <taxon>Dyella</taxon>
    </lineage>
</organism>
<dbReference type="EMBL" id="JADIKM010000003">
    <property type="protein sequence ID" value="MFK2905041.1"/>
    <property type="molecule type" value="Genomic_DNA"/>
</dbReference>
<evidence type="ECO:0000313" key="2">
    <source>
        <dbReference type="EMBL" id="MFK2905041.1"/>
    </source>
</evidence>
<gene>
    <name evidence="2" type="ORF">ISP17_13850</name>
</gene>
<dbReference type="Proteomes" id="UP001620460">
    <property type="component" value="Unassembled WGS sequence"/>
</dbReference>
<keyword evidence="3" id="KW-1185">Reference proteome</keyword>
<reference evidence="2 3" key="1">
    <citation type="submission" date="2020-10" db="EMBL/GenBank/DDBJ databases">
        <title>Phylogeny of dyella-like bacteria.</title>
        <authorList>
            <person name="Fu J."/>
        </authorList>
    </citation>
    <scope>NUCLEOTIDE SEQUENCE [LARGE SCALE GENOMIC DNA]</scope>
    <source>
        <strain evidence="2 3">Gsoil3046</strain>
    </source>
</reference>
<dbReference type="InterPro" id="IPR019291">
    <property type="entry name" value="Host_attachment_protein"/>
</dbReference>
<feature type="region of interest" description="Disordered" evidence="1">
    <location>
        <begin position="34"/>
        <end position="58"/>
    </location>
</feature>
<dbReference type="RefSeq" id="WP_404634113.1">
    <property type="nucleotide sequence ID" value="NZ_JADIKM010000003.1"/>
</dbReference>
<dbReference type="Pfam" id="PF10116">
    <property type="entry name" value="Host_attach"/>
    <property type="match status" value="1"/>
</dbReference>
<protein>
    <submittedName>
        <fullName evidence="2">Host attachment protein</fullName>
    </submittedName>
</protein>